<evidence type="ECO:0000256" key="10">
    <source>
        <dbReference type="ARBA" id="ARBA00023136"/>
    </source>
</evidence>
<feature type="transmembrane region" description="Helical" evidence="13">
    <location>
        <begin position="72"/>
        <end position="91"/>
    </location>
</feature>
<dbReference type="GeneID" id="41701970"/>
<evidence type="ECO:0000256" key="7">
    <source>
        <dbReference type="ARBA" id="ARBA00022870"/>
    </source>
</evidence>
<evidence type="ECO:0000256" key="13">
    <source>
        <dbReference type="SAM" id="Phobius"/>
    </source>
</evidence>
<comment type="similarity">
    <text evidence="3">Belongs to the Tymovirales TGBp2 protein family.</text>
</comment>
<keyword evidence="11" id="KW-1038">Host endoplasmic reticulum</keyword>
<evidence type="ECO:0000256" key="8">
    <source>
        <dbReference type="ARBA" id="ARBA00022989"/>
    </source>
</evidence>
<keyword evidence="5" id="KW-0813">Transport</keyword>
<keyword evidence="10 13" id="KW-0472">Membrane</keyword>
<evidence type="ECO:0000256" key="5">
    <source>
        <dbReference type="ARBA" id="ARBA00022448"/>
    </source>
</evidence>
<dbReference type="GO" id="GO:0044167">
    <property type="term" value="C:host cell endoplasmic reticulum membrane"/>
    <property type="evidence" value="ECO:0007669"/>
    <property type="project" value="UniProtKB-SubCell"/>
</dbReference>
<dbReference type="Proteomes" id="UP000289439">
    <property type="component" value="Segment"/>
</dbReference>
<gene>
    <name evidence="14" type="primary">ORF3</name>
</gene>
<keyword evidence="15" id="KW-1185">Reference proteome</keyword>
<evidence type="ECO:0000256" key="3">
    <source>
        <dbReference type="ARBA" id="ARBA00010321"/>
    </source>
</evidence>
<reference evidence="14" key="1">
    <citation type="journal article" date="2018" name="Arch. Virol.">
        <title>Complete nucleotide sequence of a new carlavirus in chrysanthemums in China.</title>
        <authorList>
            <person name="Wang R."/>
            <person name="Dong J."/>
            <person name="Wang Z."/>
            <person name="Zhou T."/>
            <person name="Li Y."/>
            <person name="Ding W."/>
        </authorList>
    </citation>
    <scope>NUCLEOTIDE SEQUENCE [LARGE SCALE GENOMIC DNA]</scope>
    <source>
        <strain evidence="14">BJ</strain>
    </source>
</reference>
<comment type="subcellular location">
    <subcellularLocation>
        <location evidence="2">Host endoplasmic reticulum membrane</location>
    </subcellularLocation>
</comment>
<evidence type="ECO:0000256" key="12">
    <source>
        <dbReference type="ARBA" id="ARBA00032240"/>
    </source>
</evidence>
<evidence type="ECO:0000256" key="2">
    <source>
        <dbReference type="ARBA" id="ARBA00004625"/>
    </source>
</evidence>
<evidence type="ECO:0000256" key="6">
    <source>
        <dbReference type="ARBA" id="ARBA00022692"/>
    </source>
</evidence>
<keyword evidence="6 13" id="KW-0812">Transmembrane</keyword>
<sequence>MPLTPPPDHTKAFLAIAVGFSCALIISLFTRSTLPQVGDQIHSLPHGGWYKDGTKQIYYGRPNKLNSVEKQGFLIGQPWAIVIILIALIILSSFRGPGRCMVCGQRH</sequence>
<dbReference type="GO" id="GO:0046740">
    <property type="term" value="P:transport of virus in host, cell to cell"/>
    <property type="evidence" value="ECO:0007669"/>
    <property type="project" value="UniProtKB-KW"/>
</dbReference>
<evidence type="ECO:0000256" key="9">
    <source>
        <dbReference type="ARBA" id="ARBA00023031"/>
    </source>
</evidence>
<organism evidence="14">
    <name type="scientific">Chrysanthemum virus R</name>
    <dbReference type="NCBI Taxonomy" id="2116736"/>
    <lineage>
        <taxon>Viruses</taxon>
        <taxon>Riboviria</taxon>
        <taxon>Orthornavirae</taxon>
        <taxon>Kitrinoviricota</taxon>
        <taxon>Alsuviricetes</taxon>
        <taxon>Tymovirales</taxon>
        <taxon>Betaflexiviridae</taxon>
        <taxon>Quinvirinae</taxon>
        <taxon>Carlavirus</taxon>
        <taxon>Carlavirus rhochrysanthemi</taxon>
        <taxon>Carlavirus CVR</taxon>
    </lineage>
</organism>
<dbReference type="Pfam" id="PF01307">
    <property type="entry name" value="Plant_vir_prot"/>
    <property type="match status" value="1"/>
</dbReference>
<dbReference type="EMBL" id="MG432107">
    <property type="protein sequence ID" value="AVN98091.1"/>
    <property type="molecule type" value="Genomic_RNA"/>
</dbReference>
<keyword evidence="7" id="KW-1043">Host membrane</keyword>
<dbReference type="KEGG" id="vg:41701970"/>
<dbReference type="OrthoDB" id="20634at10239"/>
<dbReference type="RefSeq" id="YP_009553178.1">
    <property type="nucleotide sequence ID" value="NC_040703.1"/>
</dbReference>
<evidence type="ECO:0000313" key="14">
    <source>
        <dbReference type="EMBL" id="AVN98091.1"/>
    </source>
</evidence>
<dbReference type="InterPro" id="IPR001896">
    <property type="entry name" value="Plant_vir_prot"/>
</dbReference>
<name>A0A2P1JI08_9VIRU</name>
<protein>
    <recommendedName>
        <fullName evidence="4">Movement protein TGB2</fullName>
    </recommendedName>
    <alternativeName>
        <fullName evidence="12">Triple gene block 2 protein</fullName>
    </alternativeName>
</protein>
<evidence type="ECO:0000313" key="15">
    <source>
        <dbReference type="Proteomes" id="UP000289439"/>
    </source>
</evidence>
<accession>A0A2P1JI08</accession>
<comment type="function">
    <text evidence="1">Plays a role in viral cell-to-cell propagation, by facilitating genome transport to neighboring plant cells through plasmosdesmata,.</text>
</comment>
<evidence type="ECO:0000256" key="4">
    <source>
        <dbReference type="ARBA" id="ARBA00013304"/>
    </source>
</evidence>
<feature type="transmembrane region" description="Helical" evidence="13">
    <location>
        <begin position="12"/>
        <end position="30"/>
    </location>
</feature>
<evidence type="ECO:0000256" key="11">
    <source>
        <dbReference type="ARBA" id="ARBA00023184"/>
    </source>
</evidence>
<keyword evidence="9" id="KW-0916">Viral movement protein</keyword>
<keyword evidence="8 13" id="KW-1133">Transmembrane helix</keyword>
<proteinExistence type="inferred from homology"/>
<evidence type="ECO:0000256" key="1">
    <source>
        <dbReference type="ARBA" id="ARBA00002252"/>
    </source>
</evidence>